<evidence type="ECO:0000313" key="3">
    <source>
        <dbReference type="Proteomes" id="UP000187486"/>
    </source>
</evidence>
<dbReference type="Proteomes" id="UP000187486">
    <property type="component" value="Unassembled WGS sequence"/>
</dbReference>
<dbReference type="RefSeq" id="WP_076166505.1">
    <property type="nucleotide sequence ID" value="NZ_JBEZVB010000007.1"/>
</dbReference>
<dbReference type="STRING" id="76021.BS329_34195"/>
<comment type="caution">
    <text evidence="2">The sequence shown here is derived from an EMBL/GenBank/DDBJ whole genome shotgun (WGS) entry which is preliminary data.</text>
</comment>
<feature type="region of interest" description="Disordered" evidence="1">
    <location>
        <begin position="435"/>
        <end position="668"/>
    </location>
</feature>
<accession>A0A1R0KI92</accession>
<dbReference type="EMBL" id="MQUQ01000020">
    <property type="protein sequence ID" value="OLZ45467.1"/>
    <property type="molecule type" value="Genomic_DNA"/>
</dbReference>
<dbReference type="OrthoDB" id="3686767at2"/>
<sequence>MTSSLILGGPDTTTWLWEQALNIFSVEPHCPIVPSREEVIKQTWLKWETRTHLRGPSNHVPTNLIHAEGMTFFTSWYGVADATKELDDVAAKYFGNANSIVDSLYNDLNAVGNQHSFETAATTLEGVATWLTAQIAPLETERNKTGHRGDDFQGAGASAFWTVLDKLAFTCRDLVEQMSHERTSWTALRDAKGLLKYGVTMLYDGRAFWQGDDNFTYDTGLGFAVTGPGSQLSSPTGVVRAIWQSPELVADFGSHFPPKYTREEDGWPVSDLLGGSVTETAPREKLETAAKRVWREHLTFLDSWGASTVGLLAATYQLATAKLPPIKDPAYFTLTPGGSGGDGSGGDGTGGDGTGPGGGNGSGGDKGPITTTTSAPPPPPPPPRIIRTDTNVKNGPGGLFPPPITRIGGGGPNTTLKVPTGSYVGRDGIVIGPNGKPVLGSDGRPIIVPPGSRVNANGEIVGPRNGGNLEQKDRLRKAYPPPETRTGVTETALERHLNSLRRSTPPPLPALRAPDAPPLTMSKFDPQANFHSGPGSLGGGRVGVSPPTMSMGGNSVTPPSVGPNPVESPKGTLGGPKGTNSNGVPFYPPSASGAGAGGAGQDKGERERATWLAEDEETWGTDPTVAPGVLGRRRRRTRRPGGAQVRVNQDGEPATRHSINQGTGTTTG</sequence>
<proteinExistence type="predicted"/>
<feature type="compositionally biased region" description="Pro residues" evidence="1">
    <location>
        <begin position="375"/>
        <end position="384"/>
    </location>
</feature>
<evidence type="ECO:0000256" key="1">
    <source>
        <dbReference type="SAM" id="MobiDB-lite"/>
    </source>
</evidence>
<name>A0A1R0KI92_9PSEU</name>
<keyword evidence="3" id="KW-1185">Reference proteome</keyword>
<organism evidence="2 3">
    <name type="scientific">Amycolatopsis coloradensis</name>
    <dbReference type="NCBI Taxonomy" id="76021"/>
    <lineage>
        <taxon>Bacteria</taxon>
        <taxon>Bacillati</taxon>
        <taxon>Actinomycetota</taxon>
        <taxon>Actinomycetes</taxon>
        <taxon>Pseudonocardiales</taxon>
        <taxon>Pseudonocardiaceae</taxon>
        <taxon>Amycolatopsis</taxon>
    </lineage>
</organism>
<feature type="region of interest" description="Disordered" evidence="1">
    <location>
        <begin position="333"/>
        <end position="387"/>
    </location>
</feature>
<feature type="compositionally biased region" description="Gly residues" evidence="1">
    <location>
        <begin position="337"/>
        <end position="366"/>
    </location>
</feature>
<protein>
    <submittedName>
        <fullName evidence="2">Uncharacterized protein</fullName>
    </submittedName>
</protein>
<dbReference type="AlphaFoldDB" id="A0A1R0KI92"/>
<gene>
    <name evidence="2" type="ORF">BS329_34195</name>
</gene>
<feature type="compositionally biased region" description="Polar residues" evidence="1">
    <location>
        <begin position="657"/>
        <end position="668"/>
    </location>
</feature>
<reference evidence="2 3" key="1">
    <citation type="submission" date="2016-01" db="EMBL/GenBank/DDBJ databases">
        <title>Amycolatopsis coloradensis genome sequencing and assembly.</title>
        <authorList>
            <person name="Mayilraj S."/>
        </authorList>
    </citation>
    <scope>NUCLEOTIDE SEQUENCE [LARGE SCALE GENOMIC DNA]</scope>
    <source>
        <strain evidence="2 3">DSM 44225</strain>
    </source>
</reference>
<evidence type="ECO:0000313" key="2">
    <source>
        <dbReference type="EMBL" id="OLZ45467.1"/>
    </source>
</evidence>